<name>A0A951PJ27_9CYAN</name>
<sequence>MSNVLERQQERDVAAILADALEMLLPTWENLSEDGSYPSVSSLSDAEVLALADSKMDAVQNQRLGELQQRGKTTGLSEAERYELLALLQILPAWTTPQVRSISPSRSAWFAIAFIPMSDLPEATRQRVRQRAGWHPPKSE</sequence>
<dbReference type="AlphaFoldDB" id="A0A951PJ27"/>
<evidence type="ECO:0000313" key="2">
    <source>
        <dbReference type="Proteomes" id="UP000753908"/>
    </source>
</evidence>
<protein>
    <submittedName>
        <fullName evidence="1">Uncharacterized protein</fullName>
    </submittedName>
</protein>
<dbReference type="Proteomes" id="UP000753908">
    <property type="component" value="Unassembled WGS sequence"/>
</dbReference>
<gene>
    <name evidence="1" type="ORF">KME25_03570</name>
</gene>
<evidence type="ECO:0000313" key="1">
    <source>
        <dbReference type="EMBL" id="MBW4543518.1"/>
    </source>
</evidence>
<reference evidence="1" key="2">
    <citation type="journal article" date="2022" name="Microbiol. Resour. Announc.">
        <title>Metagenome Sequencing to Explore Phylogenomics of Terrestrial Cyanobacteria.</title>
        <authorList>
            <person name="Ward R.D."/>
            <person name="Stajich J.E."/>
            <person name="Johansen J.R."/>
            <person name="Huntemann M."/>
            <person name="Clum A."/>
            <person name="Foster B."/>
            <person name="Foster B."/>
            <person name="Roux S."/>
            <person name="Palaniappan K."/>
            <person name="Varghese N."/>
            <person name="Mukherjee S."/>
            <person name="Reddy T.B.K."/>
            <person name="Daum C."/>
            <person name="Copeland A."/>
            <person name="Chen I.A."/>
            <person name="Ivanova N.N."/>
            <person name="Kyrpides N.C."/>
            <person name="Shapiro N."/>
            <person name="Eloe-Fadrosh E.A."/>
            <person name="Pietrasiak N."/>
        </authorList>
    </citation>
    <scope>NUCLEOTIDE SEQUENCE</scope>
    <source>
        <strain evidence="1">CPER-KK1</strain>
    </source>
</reference>
<proteinExistence type="predicted"/>
<organism evidence="1 2">
    <name type="scientific">Symplocastrum torsivum CPER-KK1</name>
    <dbReference type="NCBI Taxonomy" id="450513"/>
    <lineage>
        <taxon>Bacteria</taxon>
        <taxon>Bacillati</taxon>
        <taxon>Cyanobacteriota</taxon>
        <taxon>Cyanophyceae</taxon>
        <taxon>Oscillatoriophycideae</taxon>
        <taxon>Oscillatoriales</taxon>
        <taxon>Microcoleaceae</taxon>
        <taxon>Symplocastrum</taxon>
    </lineage>
</organism>
<reference evidence="1" key="1">
    <citation type="submission" date="2021-05" db="EMBL/GenBank/DDBJ databases">
        <authorList>
            <person name="Pietrasiak N."/>
            <person name="Ward R."/>
            <person name="Stajich J.E."/>
            <person name="Kurbessoian T."/>
        </authorList>
    </citation>
    <scope>NUCLEOTIDE SEQUENCE</scope>
    <source>
        <strain evidence="1">CPER-KK1</strain>
    </source>
</reference>
<dbReference type="EMBL" id="JAHHIF010000004">
    <property type="protein sequence ID" value="MBW4543518.1"/>
    <property type="molecule type" value="Genomic_DNA"/>
</dbReference>
<comment type="caution">
    <text evidence="1">The sequence shown here is derived from an EMBL/GenBank/DDBJ whole genome shotgun (WGS) entry which is preliminary data.</text>
</comment>
<accession>A0A951PJ27</accession>